<feature type="compositionally biased region" description="Acidic residues" evidence="10">
    <location>
        <begin position="173"/>
        <end position="188"/>
    </location>
</feature>
<evidence type="ECO:0000313" key="14">
    <source>
        <dbReference type="Proteomes" id="UP001150266"/>
    </source>
</evidence>
<dbReference type="OrthoDB" id="5394106at2759"/>
<dbReference type="GO" id="GO:0000779">
    <property type="term" value="C:condensed chromosome, centromeric region"/>
    <property type="evidence" value="ECO:0007669"/>
    <property type="project" value="UniProtKB-ARBA"/>
</dbReference>
<evidence type="ECO:0000256" key="4">
    <source>
        <dbReference type="ARBA" id="ARBA00022618"/>
    </source>
</evidence>
<evidence type="ECO:0000256" key="10">
    <source>
        <dbReference type="SAM" id="MobiDB-lite"/>
    </source>
</evidence>
<evidence type="ECO:0000256" key="6">
    <source>
        <dbReference type="ARBA" id="ARBA00023054"/>
    </source>
</evidence>
<protein>
    <recommendedName>
        <fullName evidence="15">Shugoshin C-terminal domain-containing protein</fullName>
    </recommendedName>
</protein>
<sequence length="605" mass="66575">MSRRDSRVSMNARQNDALFEFENFKKKFLLANKHITKLNSTLSVRIEELNAQISTLYTENLRLRASEINLAAQLKREREKSRKVIAETEAAVRDRICTSIYLSISSIRSAQALGLTKHMGFLRQAFSIPEEAPSSSSSPTPPRATQRTLPSADSPNSPVYPRLCRAPTIPLIYEDDEPSDPTEDEDEVNEKTPSPRRKTKAKRLSASRLPLPSRVSSPPIPSIVVHQEISMSNSTKRKPLRRQSGLLVRQGSPVVGSHEAEEEDEAAAFEEPLDEELPVIKKPKRKTSKDKGKEREHEISLRKKLRDEMGDEGKKLKLADVTNSPRSQASQPVDAGLSEFSSYPTYSESSTVVVSEVELEVARTSTSRREFLSSSPPRSSSSSRSSPGNYLPTPQQSSTPLQISTLNVNPNSEAELAPVGGRERRVRRSVNYAEPKLNTKMRKPDSETTGNSSRKRRSASADMSTRSEERVLGHEADTNGNFDDADGGARSSLEGPEGQISRPRSRVTDAAQLPLPASRPGSSADMAAQPLASTTSAMSRRGKSRSYLCTAEDDLSSESDEADTEYIPSSGPGRGGSSWVNMSERKKGGRRVTEDDAVRRHSSAV</sequence>
<dbReference type="Pfam" id="PF07558">
    <property type="entry name" value="Shugoshin_N"/>
    <property type="match status" value="1"/>
</dbReference>
<evidence type="ECO:0000259" key="11">
    <source>
        <dbReference type="Pfam" id="PF07557"/>
    </source>
</evidence>
<evidence type="ECO:0000256" key="8">
    <source>
        <dbReference type="ARBA" id="ARBA00023328"/>
    </source>
</evidence>
<feature type="compositionally biased region" description="Basic and acidic residues" evidence="10">
    <location>
        <begin position="289"/>
        <end position="318"/>
    </location>
</feature>
<accession>A0A9W9DLL0</accession>
<keyword evidence="8" id="KW-0137">Centromere</keyword>
<feature type="compositionally biased region" description="Basic and acidic residues" evidence="10">
    <location>
        <begin position="465"/>
        <end position="477"/>
    </location>
</feature>
<proteinExistence type="inferred from homology"/>
<evidence type="ECO:0000256" key="2">
    <source>
        <dbReference type="ARBA" id="ARBA00010845"/>
    </source>
</evidence>
<feature type="compositionally biased region" description="Acidic residues" evidence="10">
    <location>
        <begin position="551"/>
        <end position="564"/>
    </location>
</feature>
<evidence type="ECO:0000256" key="5">
    <source>
        <dbReference type="ARBA" id="ARBA00022829"/>
    </source>
</evidence>
<gene>
    <name evidence="13" type="ORF">J3R30DRAFT_556432</name>
</gene>
<dbReference type="InterPro" id="IPR011516">
    <property type="entry name" value="Shugoshin_N"/>
</dbReference>
<keyword evidence="4" id="KW-0132">Cell division</keyword>
<dbReference type="Proteomes" id="UP001150266">
    <property type="component" value="Unassembled WGS sequence"/>
</dbReference>
<dbReference type="EMBL" id="JAOTPV010000014">
    <property type="protein sequence ID" value="KAJ4475467.1"/>
    <property type="molecule type" value="Genomic_DNA"/>
</dbReference>
<evidence type="ECO:0000256" key="3">
    <source>
        <dbReference type="ARBA" id="ARBA00022454"/>
    </source>
</evidence>
<feature type="compositionally biased region" description="Low complexity" evidence="10">
    <location>
        <begin position="373"/>
        <end position="387"/>
    </location>
</feature>
<feature type="compositionally biased region" description="Basic and acidic residues" evidence="10">
    <location>
        <begin position="583"/>
        <end position="599"/>
    </location>
</feature>
<feature type="compositionally biased region" description="Acidic residues" evidence="10">
    <location>
        <begin position="260"/>
        <end position="277"/>
    </location>
</feature>
<evidence type="ECO:0000256" key="1">
    <source>
        <dbReference type="ARBA" id="ARBA00004584"/>
    </source>
</evidence>
<dbReference type="GO" id="GO:0045132">
    <property type="term" value="P:meiotic chromosome segregation"/>
    <property type="evidence" value="ECO:0007669"/>
    <property type="project" value="InterPro"/>
</dbReference>
<keyword evidence="14" id="KW-1185">Reference proteome</keyword>
<feature type="coiled-coil region" evidence="9">
    <location>
        <begin position="46"/>
        <end position="91"/>
    </location>
</feature>
<feature type="compositionally biased region" description="Low complexity" evidence="10">
    <location>
        <begin position="206"/>
        <end position="225"/>
    </location>
</feature>
<organism evidence="13 14">
    <name type="scientific">Lentinula aciculospora</name>
    <dbReference type="NCBI Taxonomy" id="153920"/>
    <lineage>
        <taxon>Eukaryota</taxon>
        <taxon>Fungi</taxon>
        <taxon>Dikarya</taxon>
        <taxon>Basidiomycota</taxon>
        <taxon>Agaricomycotina</taxon>
        <taxon>Agaricomycetes</taxon>
        <taxon>Agaricomycetidae</taxon>
        <taxon>Agaricales</taxon>
        <taxon>Marasmiineae</taxon>
        <taxon>Omphalotaceae</taxon>
        <taxon>Lentinula</taxon>
    </lineage>
</organism>
<dbReference type="Pfam" id="PF07557">
    <property type="entry name" value="Shugoshin_C"/>
    <property type="match status" value="1"/>
</dbReference>
<comment type="similarity">
    <text evidence="2">Belongs to the shugoshin family.</text>
</comment>
<keyword evidence="3" id="KW-0158">Chromosome</keyword>
<feature type="domain" description="Shugoshin N-terminal coiled-coil" evidence="12">
    <location>
        <begin position="25"/>
        <end position="65"/>
    </location>
</feature>
<keyword evidence="6 9" id="KW-0175">Coiled coil</keyword>
<name>A0A9W9DLL0_9AGAR</name>
<dbReference type="GO" id="GO:0051301">
    <property type="term" value="P:cell division"/>
    <property type="evidence" value="ECO:0007669"/>
    <property type="project" value="UniProtKB-KW"/>
</dbReference>
<dbReference type="AlphaFoldDB" id="A0A9W9DLL0"/>
<feature type="compositionally biased region" description="Polar residues" evidence="10">
    <location>
        <begin position="321"/>
        <end position="331"/>
    </location>
</feature>
<dbReference type="GO" id="GO:0005634">
    <property type="term" value="C:nucleus"/>
    <property type="evidence" value="ECO:0007669"/>
    <property type="project" value="InterPro"/>
</dbReference>
<feature type="compositionally biased region" description="Low complexity" evidence="10">
    <location>
        <begin position="338"/>
        <end position="356"/>
    </location>
</feature>
<feature type="compositionally biased region" description="Polar residues" evidence="10">
    <location>
        <begin position="146"/>
        <end position="157"/>
    </location>
</feature>
<feature type="region of interest" description="Disordered" evidence="10">
    <location>
        <begin position="130"/>
        <end position="605"/>
    </location>
</feature>
<feature type="compositionally biased region" description="Polar residues" evidence="10">
    <location>
        <begin position="392"/>
        <end position="412"/>
    </location>
</feature>
<comment type="caution">
    <text evidence="13">The sequence shown here is derived from an EMBL/GenBank/DDBJ whole genome shotgun (WGS) entry which is preliminary data.</text>
</comment>
<reference evidence="13" key="1">
    <citation type="submission" date="2022-08" db="EMBL/GenBank/DDBJ databases">
        <title>A Global Phylogenomic Analysis of the Shiitake Genus Lentinula.</title>
        <authorList>
            <consortium name="DOE Joint Genome Institute"/>
            <person name="Sierra-Patev S."/>
            <person name="Min B."/>
            <person name="Naranjo-Ortiz M."/>
            <person name="Looney B."/>
            <person name="Konkel Z."/>
            <person name="Slot J.C."/>
            <person name="Sakamoto Y."/>
            <person name="Steenwyk J.L."/>
            <person name="Rokas A."/>
            <person name="Carro J."/>
            <person name="Camarero S."/>
            <person name="Ferreira P."/>
            <person name="Molpeceres G."/>
            <person name="Ruiz-Duenas F.J."/>
            <person name="Serrano A."/>
            <person name="Henrissat B."/>
            <person name="Drula E."/>
            <person name="Hughes K.W."/>
            <person name="Mata J.L."/>
            <person name="Ishikawa N.K."/>
            <person name="Vargas-Isla R."/>
            <person name="Ushijima S."/>
            <person name="Smith C.A."/>
            <person name="Ahrendt S."/>
            <person name="Andreopoulos W."/>
            <person name="He G."/>
            <person name="Labutti K."/>
            <person name="Lipzen A."/>
            <person name="Ng V."/>
            <person name="Riley R."/>
            <person name="Sandor L."/>
            <person name="Barry K."/>
            <person name="Martinez A.T."/>
            <person name="Xiao Y."/>
            <person name="Gibbons J.G."/>
            <person name="Terashima K."/>
            <person name="Grigoriev I.V."/>
            <person name="Hibbett D.S."/>
        </authorList>
    </citation>
    <scope>NUCLEOTIDE SEQUENCE</scope>
    <source>
        <strain evidence="13">JLM2183</strain>
    </source>
</reference>
<dbReference type="InterPro" id="IPR011515">
    <property type="entry name" value="Shugoshin_C"/>
</dbReference>
<keyword evidence="7" id="KW-0131">Cell cycle</keyword>
<evidence type="ECO:0000313" key="13">
    <source>
        <dbReference type="EMBL" id="KAJ4475467.1"/>
    </source>
</evidence>
<evidence type="ECO:0008006" key="15">
    <source>
        <dbReference type="Google" id="ProtNLM"/>
    </source>
</evidence>
<evidence type="ECO:0000259" key="12">
    <source>
        <dbReference type="Pfam" id="PF07558"/>
    </source>
</evidence>
<evidence type="ECO:0000256" key="9">
    <source>
        <dbReference type="SAM" id="Coils"/>
    </source>
</evidence>
<feature type="compositionally biased region" description="Basic residues" evidence="10">
    <location>
        <begin position="194"/>
        <end position="205"/>
    </location>
</feature>
<comment type="subcellular location">
    <subcellularLocation>
        <location evidence="1">Chromosome</location>
        <location evidence="1">Centromere</location>
    </subcellularLocation>
</comment>
<evidence type="ECO:0000256" key="7">
    <source>
        <dbReference type="ARBA" id="ARBA00023306"/>
    </source>
</evidence>
<keyword evidence="5" id="KW-0159">Chromosome partition</keyword>
<feature type="domain" description="Shugoshin C-terminal" evidence="11">
    <location>
        <begin position="422"/>
        <end position="443"/>
    </location>
</feature>